<dbReference type="SUPFAM" id="SSF46626">
    <property type="entry name" value="Cytochrome c"/>
    <property type="match status" value="1"/>
</dbReference>
<accession>A0A915U1D9</accession>
<protein>
    <recommendedName>
        <fullName evidence="3">Cytochrome c domain-containing protein</fullName>
    </recommendedName>
</protein>
<dbReference type="GO" id="GO:0020037">
    <property type="term" value="F:heme binding"/>
    <property type="evidence" value="ECO:0007669"/>
    <property type="project" value="InterPro"/>
</dbReference>
<sequence length="137" mass="15752">MKQGFVLLVATTLVFTWAVAVSQARPRKRYDERTKMCRLIADGKLDWNSEPWGIGGQKFREVCKSCHTRNNDKGAPFLHSESHTSEGWNRIFSRRRAACARDGSWNALTEEEILMVNDYLYRNGDWTYDPNDADSCG</sequence>
<dbReference type="Proteomes" id="UP001063350">
    <property type="component" value="Chromosome"/>
</dbReference>
<evidence type="ECO:0000313" key="2">
    <source>
        <dbReference type="Proteomes" id="UP001063350"/>
    </source>
</evidence>
<dbReference type="KEGG" id="ddu:GF1_11080"/>
<evidence type="ECO:0000313" key="1">
    <source>
        <dbReference type="EMBL" id="BCO08732.1"/>
    </source>
</evidence>
<dbReference type="EMBL" id="AP024233">
    <property type="protein sequence ID" value="BCO08732.1"/>
    <property type="molecule type" value="Genomic_DNA"/>
</dbReference>
<reference evidence="1" key="1">
    <citation type="submission" date="2020-12" db="EMBL/GenBank/DDBJ databases">
        <title>Desulfobium dissulfuricans gen. nov., sp. nov., a novel mesophilic, sulfate-reducing bacterium isolated from a deep-sea hydrothermal vent.</title>
        <authorList>
            <person name="Hashimoto Y."/>
            <person name="Tame A."/>
            <person name="Sawayama S."/>
            <person name="Miyazaki J."/>
            <person name="Takai K."/>
            <person name="Nakagawa S."/>
        </authorList>
    </citation>
    <scope>NUCLEOTIDE SEQUENCE</scope>
    <source>
        <strain evidence="1">GF1</strain>
    </source>
</reference>
<evidence type="ECO:0008006" key="3">
    <source>
        <dbReference type="Google" id="ProtNLM"/>
    </source>
</evidence>
<dbReference type="RefSeq" id="WP_267928632.1">
    <property type="nucleotide sequence ID" value="NZ_AP024233.1"/>
</dbReference>
<dbReference type="GO" id="GO:0009055">
    <property type="term" value="F:electron transfer activity"/>
    <property type="evidence" value="ECO:0007669"/>
    <property type="project" value="InterPro"/>
</dbReference>
<gene>
    <name evidence="1" type="ORF">GF1_11080</name>
</gene>
<proteinExistence type="predicted"/>
<dbReference type="AlphaFoldDB" id="A0A915U1D9"/>
<keyword evidence="2" id="KW-1185">Reference proteome</keyword>
<organism evidence="1 2">
    <name type="scientific">Desulfolithobacter dissulfuricans</name>
    <dbReference type="NCBI Taxonomy" id="2795293"/>
    <lineage>
        <taxon>Bacteria</taxon>
        <taxon>Pseudomonadati</taxon>
        <taxon>Thermodesulfobacteriota</taxon>
        <taxon>Desulfobulbia</taxon>
        <taxon>Desulfobulbales</taxon>
        <taxon>Desulfobulbaceae</taxon>
        <taxon>Desulfolithobacter</taxon>
    </lineage>
</organism>
<name>A0A915U1D9_9BACT</name>
<dbReference type="InterPro" id="IPR036909">
    <property type="entry name" value="Cyt_c-like_dom_sf"/>
</dbReference>